<dbReference type="SUPFAM" id="SSF47384">
    <property type="entry name" value="Homodimeric domain of signal transducing histidine kinase"/>
    <property type="match status" value="1"/>
</dbReference>
<protein>
    <recommendedName>
        <fullName evidence="2">histidine kinase</fullName>
        <ecNumber evidence="2">2.7.13.3</ecNumber>
    </recommendedName>
</protein>
<dbReference type="InterPro" id="IPR003661">
    <property type="entry name" value="HisK_dim/P_dom"/>
</dbReference>
<dbReference type="CDD" id="cd00075">
    <property type="entry name" value="HATPase"/>
    <property type="match status" value="1"/>
</dbReference>
<dbReference type="CDD" id="cd00082">
    <property type="entry name" value="HisKA"/>
    <property type="match status" value="1"/>
</dbReference>
<proteinExistence type="predicted"/>
<feature type="domain" description="Response regulatory" evidence="6">
    <location>
        <begin position="14"/>
        <end position="131"/>
    </location>
</feature>
<reference evidence="7" key="1">
    <citation type="submission" date="2022-05" db="EMBL/GenBank/DDBJ databases">
        <title>An RpoN-dependent PEP-CTERM gene is involved in floc formation of an Aquincola tertiaricarbonis strain.</title>
        <authorList>
            <person name="Qiu D."/>
            <person name="Xia M."/>
        </authorList>
    </citation>
    <scope>NUCLEOTIDE SEQUENCE</scope>
    <source>
        <strain evidence="7">RN12</strain>
    </source>
</reference>
<dbReference type="Pfam" id="PF00072">
    <property type="entry name" value="Response_reg"/>
    <property type="match status" value="1"/>
</dbReference>
<evidence type="ECO:0000259" key="6">
    <source>
        <dbReference type="PROSITE" id="PS50110"/>
    </source>
</evidence>
<sequence>MITTPHEPPCDDVNLLVVDDVQQNLIAMQALLDRPGIRVLTARSGPEALELLLTQDIALALLDVQMPEMDGFELAELMRGAERTRGVPIIFLTAAQRDGQRLFRGYEAGAVDFLYKPLDPEVLHSKVKVFVELFQQRRALTQTVDELQRVIALNEAMVAVLTHDLRTPLQAMMAGADLIRRKSGDEGARHAADGIRSSGQRMSRMITQLLDFSRIRSGSLQIDKSPTDLGALCHRVVDEIRQARPDAQIELHTDGDLQARFDPDRLMQVIANLVSNAVQHGSPEEPVTLRLDGTQADLIGVEVSNAGTLPPAVRERLFEPFRTSSASSGGLGLGLYIVAQFLEAHGGQVDGRSTEEGRTVFSFSLPRDMPMPAAD</sequence>
<dbReference type="SUPFAM" id="SSF52172">
    <property type="entry name" value="CheY-like"/>
    <property type="match status" value="1"/>
</dbReference>
<dbReference type="PROSITE" id="PS50109">
    <property type="entry name" value="HIS_KIN"/>
    <property type="match status" value="1"/>
</dbReference>
<dbReference type="RefSeq" id="WP_250197210.1">
    <property type="nucleotide sequence ID" value="NZ_CP097636.1"/>
</dbReference>
<dbReference type="Gene3D" id="1.10.287.130">
    <property type="match status" value="1"/>
</dbReference>
<dbReference type="PANTHER" id="PTHR43547">
    <property type="entry name" value="TWO-COMPONENT HISTIDINE KINASE"/>
    <property type="match status" value="1"/>
</dbReference>
<dbReference type="SMART" id="SM00388">
    <property type="entry name" value="HisKA"/>
    <property type="match status" value="1"/>
</dbReference>
<dbReference type="InterPro" id="IPR011006">
    <property type="entry name" value="CheY-like_superfamily"/>
</dbReference>
<dbReference type="SMART" id="SM00387">
    <property type="entry name" value="HATPase_c"/>
    <property type="match status" value="1"/>
</dbReference>
<evidence type="ECO:0000313" key="8">
    <source>
        <dbReference type="Proteomes" id="UP001056201"/>
    </source>
</evidence>
<dbReference type="Gene3D" id="3.40.50.2300">
    <property type="match status" value="1"/>
</dbReference>
<evidence type="ECO:0000256" key="1">
    <source>
        <dbReference type="ARBA" id="ARBA00000085"/>
    </source>
</evidence>
<dbReference type="Gene3D" id="3.30.565.10">
    <property type="entry name" value="Histidine kinase-like ATPase, C-terminal domain"/>
    <property type="match status" value="1"/>
</dbReference>
<feature type="modified residue" description="4-aspartylphosphate" evidence="4">
    <location>
        <position position="63"/>
    </location>
</feature>
<evidence type="ECO:0000256" key="3">
    <source>
        <dbReference type="ARBA" id="ARBA00022553"/>
    </source>
</evidence>
<dbReference type="InterPro" id="IPR005467">
    <property type="entry name" value="His_kinase_dom"/>
</dbReference>
<name>A0ABY4S6G1_AQUTE</name>
<keyword evidence="7" id="KW-0808">Transferase</keyword>
<dbReference type="EC" id="2.7.13.3" evidence="2"/>
<dbReference type="Pfam" id="PF00512">
    <property type="entry name" value="HisKA"/>
    <property type="match status" value="1"/>
</dbReference>
<dbReference type="InterPro" id="IPR004358">
    <property type="entry name" value="Sig_transdc_His_kin-like_C"/>
</dbReference>
<keyword evidence="8" id="KW-1185">Reference proteome</keyword>
<dbReference type="Proteomes" id="UP001056201">
    <property type="component" value="Chromosome 2"/>
</dbReference>
<dbReference type="InterPro" id="IPR036890">
    <property type="entry name" value="HATPase_C_sf"/>
</dbReference>
<dbReference type="Pfam" id="PF02518">
    <property type="entry name" value="HATPase_c"/>
    <property type="match status" value="1"/>
</dbReference>
<dbReference type="GO" id="GO:0016301">
    <property type="term" value="F:kinase activity"/>
    <property type="evidence" value="ECO:0007669"/>
    <property type="project" value="UniProtKB-KW"/>
</dbReference>
<accession>A0ABY4S6G1</accession>
<keyword evidence="7" id="KW-0418">Kinase</keyword>
<dbReference type="PRINTS" id="PR00344">
    <property type="entry name" value="BCTRLSENSOR"/>
</dbReference>
<comment type="catalytic activity">
    <reaction evidence="1">
        <text>ATP + protein L-histidine = ADP + protein N-phospho-L-histidine.</text>
        <dbReference type="EC" id="2.7.13.3"/>
    </reaction>
</comment>
<organism evidence="7 8">
    <name type="scientific">Aquincola tertiaricarbonis</name>
    <dbReference type="NCBI Taxonomy" id="391953"/>
    <lineage>
        <taxon>Bacteria</taxon>
        <taxon>Pseudomonadati</taxon>
        <taxon>Pseudomonadota</taxon>
        <taxon>Betaproteobacteria</taxon>
        <taxon>Burkholderiales</taxon>
        <taxon>Sphaerotilaceae</taxon>
        <taxon>Aquincola</taxon>
    </lineage>
</organism>
<dbReference type="PANTHER" id="PTHR43547:SF2">
    <property type="entry name" value="HYBRID SIGNAL TRANSDUCTION HISTIDINE KINASE C"/>
    <property type="match status" value="1"/>
</dbReference>
<dbReference type="InterPro" id="IPR036097">
    <property type="entry name" value="HisK_dim/P_sf"/>
</dbReference>
<dbReference type="InterPro" id="IPR003594">
    <property type="entry name" value="HATPase_dom"/>
</dbReference>
<dbReference type="PROSITE" id="PS50110">
    <property type="entry name" value="RESPONSE_REGULATORY"/>
    <property type="match status" value="1"/>
</dbReference>
<evidence type="ECO:0000256" key="4">
    <source>
        <dbReference type="PROSITE-ProRule" id="PRU00169"/>
    </source>
</evidence>
<feature type="domain" description="Histidine kinase" evidence="5">
    <location>
        <begin position="160"/>
        <end position="369"/>
    </location>
</feature>
<dbReference type="SUPFAM" id="SSF55874">
    <property type="entry name" value="ATPase domain of HSP90 chaperone/DNA topoisomerase II/histidine kinase"/>
    <property type="match status" value="1"/>
</dbReference>
<evidence type="ECO:0000313" key="7">
    <source>
        <dbReference type="EMBL" id="URI08993.1"/>
    </source>
</evidence>
<evidence type="ECO:0000259" key="5">
    <source>
        <dbReference type="PROSITE" id="PS50109"/>
    </source>
</evidence>
<dbReference type="SMART" id="SM00448">
    <property type="entry name" value="REC"/>
    <property type="match status" value="1"/>
</dbReference>
<dbReference type="InterPro" id="IPR001789">
    <property type="entry name" value="Sig_transdc_resp-reg_receiver"/>
</dbReference>
<gene>
    <name evidence="7" type="ORF">MW290_25850</name>
</gene>
<keyword evidence="3 4" id="KW-0597">Phosphoprotein</keyword>
<evidence type="ECO:0000256" key="2">
    <source>
        <dbReference type="ARBA" id="ARBA00012438"/>
    </source>
</evidence>
<dbReference type="EMBL" id="CP097636">
    <property type="protein sequence ID" value="URI08993.1"/>
    <property type="molecule type" value="Genomic_DNA"/>
</dbReference>